<organism evidence="2 3">
    <name type="scientific">Paracoccus sulfuroxidans</name>
    <dbReference type="NCBI Taxonomy" id="384678"/>
    <lineage>
        <taxon>Bacteria</taxon>
        <taxon>Pseudomonadati</taxon>
        <taxon>Pseudomonadota</taxon>
        <taxon>Alphaproteobacteria</taxon>
        <taxon>Rhodobacterales</taxon>
        <taxon>Paracoccaceae</taxon>
        <taxon>Paracoccus</taxon>
    </lineage>
</organism>
<name>A0A562P1R8_9RHOB</name>
<keyword evidence="3" id="KW-1185">Reference proteome</keyword>
<dbReference type="EMBL" id="VLKU01000001">
    <property type="protein sequence ID" value="TWI38281.1"/>
    <property type="molecule type" value="Genomic_DNA"/>
</dbReference>
<dbReference type="Pfam" id="PF03756">
    <property type="entry name" value="AfsA"/>
    <property type="match status" value="1"/>
</dbReference>
<dbReference type="RefSeq" id="WP_158637470.1">
    <property type="nucleotide sequence ID" value="NZ_VLKU01000001.1"/>
</dbReference>
<evidence type="ECO:0000313" key="3">
    <source>
        <dbReference type="Proteomes" id="UP000316225"/>
    </source>
</evidence>
<dbReference type="AlphaFoldDB" id="A0A562P1R8"/>
<reference evidence="2 3" key="1">
    <citation type="journal article" date="2015" name="Stand. Genomic Sci.">
        <title>Genomic Encyclopedia of Bacterial and Archaeal Type Strains, Phase III: the genomes of soil and plant-associated and newly described type strains.</title>
        <authorList>
            <person name="Whitman W.B."/>
            <person name="Woyke T."/>
            <person name="Klenk H.P."/>
            <person name="Zhou Y."/>
            <person name="Lilburn T.G."/>
            <person name="Beck B.J."/>
            <person name="De Vos P."/>
            <person name="Vandamme P."/>
            <person name="Eisen J.A."/>
            <person name="Garrity G."/>
            <person name="Hugenholtz P."/>
            <person name="Kyrpides N.C."/>
        </authorList>
    </citation>
    <scope>NUCLEOTIDE SEQUENCE [LARGE SCALE GENOMIC DNA]</scope>
    <source>
        <strain evidence="2 3">CGMCC 1.5364</strain>
    </source>
</reference>
<accession>A0A562P1R8</accession>
<evidence type="ECO:0000313" key="2">
    <source>
        <dbReference type="EMBL" id="TWI38281.1"/>
    </source>
</evidence>
<dbReference type="OrthoDB" id="594159at2"/>
<feature type="domain" description="A-factor biosynthesis hotdog" evidence="1">
    <location>
        <begin position="148"/>
        <end position="251"/>
    </location>
</feature>
<protein>
    <submittedName>
        <fullName evidence="2">A-factor biosynthesis hotdog protein</fullName>
    </submittedName>
</protein>
<gene>
    <name evidence="2" type="ORF">IQ24_00420</name>
</gene>
<dbReference type="Proteomes" id="UP000316225">
    <property type="component" value="Unassembled WGS sequence"/>
</dbReference>
<dbReference type="InterPro" id="IPR005509">
    <property type="entry name" value="AfsA_hotdog_dom"/>
</dbReference>
<sequence length="391" mass="43962">MTQHPITPKILHKDCTEDVLLKNFDLILPALIGPEETVALKSGLAFDEIGLLNKAYRSLGDQLFLRAAPTHIPLDAVESADSFQFDLSQFYENTGLEWRITSSTLPSNIAQYFARFSEADNLSTEQRMRLATLMATRIENGICPINRYDVLNDTTNYFFYRKSHEHVPGLMLIEIARQAMYHYFYNHSGYARGDVSISISSLEVEFSSYVESAYDLEVVVTQTQMQARKQPRFVDKTASFYQNGRLVSRVRLQGGAMKMKLFKRMRTLKFPSGHWFLPSARVQSSAFVTDVAGTLQNVRIEALSMSAVRLASAPNVQDDLRSLTFHVEGHGFLTLPLVGPGQDCADGQHEISFANLSAEQRYDLQETIKCHCFFTEDASVTVEPAKLAATA</sequence>
<evidence type="ECO:0000259" key="1">
    <source>
        <dbReference type="Pfam" id="PF03756"/>
    </source>
</evidence>
<comment type="caution">
    <text evidence="2">The sequence shown here is derived from an EMBL/GenBank/DDBJ whole genome shotgun (WGS) entry which is preliminary data.</text>
</comment>
<proteinExistence type="predicted"/>